<keyword evidence="12" id="KW-1185">Reference proteome</keyword>
<dbReference type="SUPFAM" id="SSF81624">
    <property type="entry name" value="N-terminal domain of MutM-like DNA repair proteins"/>
    <property type="match status" value="1"/>
</dbReference>
<comment type="catalytic activity">
    <reaction evidence="1">
        <text>Hydrolysis of DNA containing ring-opened 7-methylguanine residues, releasing 2,6-diamino-4-hydroxy-5-(N-methyl)formamidopyrimidine.</text>
        <dbReference type="EC" id="3.2.2.23"/>
    </reaction>
</comment>
<evidence type="ECO:0000256" key="2">
    <source>
        <dbReference type="ARBA" id="ARBA00009409"/>
    </source>
</evidence>
<sequence length="266" mass="30816">MPELPEVETYRRYFEETSLYQPIADVYVQDTKLLTTDYDVLVEKLRNKQFIGTKRIGKNLFAQLDAPYWLHFHFGMTGDLAYFRDEEDTPRFARIVFRFANGFKLGFLCPRKFERIGIVENIDEYLTRKKINKDALEISVQELSKTLKKKNAPIKSVLLDQSTVAGIGNWIVDDVLFQAKIHPERISSQLIDNEIVEIHEAIKLVIQTAIDCQANYDDFPRNFLIHARGWGIQQQDLIGKCPECGETISISKVGGRTTFFCKNRQQ</sequence>
<evidence type="ECO:0000256" key="9">
    <source>
        <dbReference type="ARBA" id="ARBA00023295"/>
    </source>
</evidence>
<comment type="similarity">
    <text evidence="2">Belongs to the FPG family.</text>
</comment>
<evidence type="ECO:0000256" key="3">
    <source>
        <dbReference type="ARBA" id="ARBA00022763"/>
    </source>
</evidence>
<protein>
    <submittedName>
        <fullName evidence="11">Formamidopyrimidine-DNA glycosylase</fullName>
    </submittedName>
</protein>
<dbReference type="PROSITE" id="PS51068">
    <property type="entry name" value="FPG_CAT"/>
    <property type="match status" value="1"/>
</dbReference>
<proteinExistence type="inferred from homology"/>
<dbReference type="GO" id="GO:0008270">
    <property type="term" value="F:zinc ion binding"/>
    <property type="evidence" value="ECO:0007669"/>
    <property type="project" value="InterPro"/>
</dbReference>
<dbReference type="Pfam" id="PF06831">
    <property type="entry name" value="H2TH"/>
    <property type="match status" value="1"/>
</dbReference>
<dbReference type="GO" id="GO:0003906">
    <property type="term" value="F:DNA-(apurinic or apyrimidinic site) endonuclease activity"/>
    <property type="evidence" value="ECO:0007669"/>
    <property type="project" value="InterPro"/>
</dbReference>
<evidence type="ECO:0000313" key="11">
    <source>
        <dbReference type="EMBL" id="GGD42633.1"/>
    </source>
</evidence>
<dbReference type="PANTHER" id="PTHR22993:SF9">
    <property type="entry name" value="FORMAMIDOPYRIMIDINE-DNA GLYCOSYLASE"/>
    <property type="match status" value="1"/>
</dbReference>
<keyword evidence="9" id="KW-0326">Glycosidase</keyword>
<dbReference type="GO" id="GO:0003684">
    <property type="term" value="F:damaged DNA binding"/>
    <property type="evidence" value="ECO:0007669"/>
    <property type="project" value="InterPro"/>
</dbReference>
<dbReference type="GO" id="GO:0008534">
    <property type="term" value="F:oxidized purine nucleobase lesion DNA N-glycosylase activity"/>
    <property type="evidence" value="ECO:0007669"/>
    <property type="project" value="UniProtKB-EC"/>
</dbReference>
<evidence type="ECO:0000256" key="4">
    <source>
        <dbReference type="ARBA" id="ARBA00022801"/>
    </source>
</evidence>
<dbReference type="CDD" id="cd08976">
    <property type="entry name" value="BaFpgNei_N_4"/>
    <property type="match status" value="1"/>
</dbReference>
<dbReference type="InterPro" id="IPR015886">
    <property type="entry name" value="H2TH_FPG"/>
</dbReference>
<dbReference type="Gene3D" id="1.10.8.50">
    <property type="match status" value="1"/>
</dbReference>
<evidence type="ECO:0000256" key="6">
    <source>
        <dbReference type="ARBA" id="ARBA00023204"/>
    </source>
</evidence>
<dbReference type="SMART" id="SM00898">
    <property type="entry name" value="Fapy_DNA_glyco"/>
    <property type="match status" value="1"/>
</dbReference>
<organism evidence="11 12">
    <name type="scientific">Emticicia aquatilis</name>
    <dbReference type="NCBI Taxonomy" id="1537369"/>
    <lineage>
        <taxon>Bacteria</taxon>
        <taxon>Pseudomonadati</taxon>
        <taxon>Bacteroidota</taxon>
        <taxon>Cytophagia</taxon>
        <taxon>Cytophagales</taxon>
        <taxon>Leadbetterellaceae</taxon>
        <taxon>Emticicia</taxon>
    </lineage>
</organism>
<dbReference type="InterPro" id="IPR012319">
    <property type="entry name" value="FPG_cat"/>
</dbReference>
<dbReference type="SUPFAM" id="SSF46946">
    <property type="entry name" value="S13-like H2TH domain"/>
    <property type="match status" value="1"/>
</dbReference>
<gene>
    <name evidence="11" type="primary">mutM</name>
    <name evidence="11" type="ORF">GCM10011514_03250</name>
</gene>
<keyword evidence="4" id="KW-0378">Hydrolase</keyword>
<evidence type="ECO:0000256" key="1">
    <source>
        <dbReference type="ARBA" id="ARBA00001668"/>
    </source>
</evidence>
<comment type="caution">
    <text evidence="11">The sequence shown here is derived from an EMBL/GenBank/DDBJ whole genome shotgun (WGS) entry which is preliminary data.</text>
</comment>
<dbReference type="AlphaFoldDB" id="A0A916YF08"/>
<dbReference type="SMART" id="SM01232">
    <property type="entry name" value="H2TH"/>
    <property type="match status" value="1"/>
</dbReference>
<keyword evidence="3" id="KW-0227">DNA damage</keyword>
<dbReference type="Proteomes" id="UP000609064">
    <property type="component" value="Unassembled WGS sequence"/>
</dbReference>
<keyword evidence="7" id="KW-0456">Lyase</keyword>
<dbReference type="Pfam" id="PF01149">
    <property type="entry name" value="Fapy_DNA_glyco"/>
    <property type="match status" value="1"/>
</dbReference>
<dbReference type="InterPro" id="IPR035937">
    <property type="entry name" value="FPG_N"/>
</dbReference>
<name>A0A916YF08_9BACT</name>
<evidence type="ECO:0000259" key="10">
    <source>
        <dbReference type="PROSITE" id="PS51068"/>
    </source>
</evidence>
<keyword evidence="6" id="KW-0234">DNA repair</keyword>
<evidence type="ECO:0000256" key="8">
    <source>
        <dbReference type="ARBA" id="ARBA00023268"/>
    </source>
</evidence>
<evidence type="ECO:0000256" key="5">
    <source>
        <dbReference type="ARBA" id="ARBA00023125"/>
    </source>
</evidence>
<feature type="domain" description="Formamidopyrimidine-DNA glycosylase catalytic" evidence="10">
    <location>
        <begin position="2"/>
        <end position="114"/>
    </location>
</feature>
<dbReference type="RefSeq" id="WP_188763979.1">
    <property type="nucleotide sequence ID" value="NZ_BMKK01000001.1"/>
</dbReference>
<reference evidence="11" key="2">
    <citation type="submission" date="2020-09" db="EMBL/GenBank/DDBJ databases">
        <authorList>
            <person name="Sun Q."/>
            <person name="Zhou Y."/>
        </authorList>
    </citation>
    <scope>NUCLEOTIDE SEQUENCE</scope>
    <source>
        <strain evidence="11">CGMCC 1.15958</strain>
    </source>
</reference>
<keyword evidence="8" id="KW-0511">Multifunctional enzyme</keyword>
<dbReference type="GO" id="GO:0016829">
    <property type="term" value="F:lyase activity"/>
    <property type="evidence" value="ECO:0007669"/>
    <property type="project" value="UniProtKB-KW"/>
</dbReference>
<keyword evidence="5" id="KW-0238">DNA-binding</keyword>
<accession>A0A916YF08</accession>
<dbReference type="Gene3D" id="3.20.190.10">
    <property type="entry name" value="MutM-like, N-terminal"/>
    <property type="match status" value="1"/>
</dbReference>
<reference evidence="11" key="1">
    <citation type="journal article" date="2014" name="Int. J. Syst. Evol. Microbiol.">
        <title>Complete genome sequence of Corynebacterium casei LMG S-19264T (=DSM 44701T), isolated from a smear-ripened cheese.</title>
        <authorList>
            <consortium name="US DOE Joint Genome Institute (JGI-PGF)"/>
            <person name="Walter F."/>
            <person name="Albersmeier A."/>
            <person name="Kalinowski J."/>
            <person name="Ruckert C."/>
        </authorList>
    </citation>
    <scope>NUCLEOTIDE SEQUENCE</scope>
    <source>
        <strain evidence="11">CGMCC 1.15958</strain>
    </source>
</reference>
<dbReference type="InterPro" id="IPR010979">
    <property type="entry name" value="Ribosomal_uS13-like_H2TH"/>
</dbReference>
<dbReference type="EMBL" id="BMKK01000001">
    <property type="protein sequence ID" value="GGD42633.1"/>
    <property type="molecule type" value="Genomic_DNA"/>
</dbReference>
<dbReference type="GO" id="GO:0006284">
    <property type="term" value="P:base-excision repair"/>
    <property type="evidence" value="ECO:0007669"/>
    <property type="project" value="InterPro"/>
</dbReference>
<dbReference type="PANTHER" id="PTHR22993">
    <property type="entry name" value="FORMAMIDOPYRIMIDINE-DNA GLYCOSYLASE"/>
    <property type="match status" value="1"/>
</dbReference>
<evidence type="ECO:0000256" key="7">
    <source>
        <dbReference type="ARBA" id="ARBA00023239"/>
    </source>
</evidence>
<evidence type="ECO:0000313" key="12">
    <source>
        <dbReference type="Proteomes" id="UP000609064"/>
    </source>
</evidence>